<comment type="caution">
    <text evidence="1">The sequence shown here is derived from an EMBL/GenBank/DDBJ whole genome shotgun (WGS) entry which is preliminary data.</text>
</comment>
<name>A0A8S1K6P8_9CILI</name>
<proteinExistence type="predicted"/>
<accession>A0A8S1K6P8</accession>
<evidence type="ECO:0000313" key="2">
    <source>
        <dbReference type="Proteomes" id="UP000692954"/>
    </source>
</evidence>
<sequence length="316" mass="37395">MYIIITLGISLSLCFIIQLTKLNPGKKLFLLDIFLIVLVGMIVYDESIYKFDDFAEQLQIAFQKQYPVEYKLDELITKNNLQDHSFHLYYGMHSEGISTFFQFMINKSLKEKKQAIYIDIQSEVQTQEQALQLFKAPNMNELILFTKLKPTLIAVDNLDLSLTKKYCYICQILSNLHQSNQTTIIASTKNLKKINLILDDYNINVMEIKQFQNGKQNNFRFDWYEISEQKNKRYEDFVAQKQKEFISELSEDELGLMKVIRNLMCQIRCENQEIRMDDITYQFRDLKNLIDKNIVIAIFGQLKFYNSFIFDSLQNL</sequence>
<gene>
    <name evidence="1" type="ORF">PSON_ATCC_30995.1.T0050366</name>
</gene>
<evidence type="ECO:0000313" key="1">
    <source>
        <dbReference type="EMBL" id="CAD8051130.1"/>
    </source>
</evidence>
<protein>
    <submittedName>
        <fullName evidence="1">Uncharacterized protein</fullName>
    </submittedName>
</protein>
<organism evidence="1 2">
    <name type="scientific">Paramecium sonneborni</name>
    <dbReference type="NCBI Taxonomy" id="65129"/>
    <lineage>
        <taxon>Eukaryota</taxon>
        <taxon>Sar</taxon>
        <taxon>Alveolata</taxon>
        <taxon>Ciliophora</taxon>
        <taxon>Intramacronucleata</taxon>
        <taxon>Oligohymenophorea</taxon>
        <taxon>Peniculida</taxon>
        <taxon>Parameciidae</taxon>
        <taxon>Paramecium</taxon>
    </lineage>
</organism>
<dbReference type="Proteomes" id="UP000692954">
    <property type="component" value="Unassembled WGS sequence"/>
</dbReference>
<reference evidence="1" key="1">
    <citation type="submission" date="2021-01" db="EMBL/GenBank/DDBJ databases">
        <authorList>
            <consortium name="Genoscope - CEA"/>
            <person name="William W."/>
        </authorList>
    </citation>
    <scope>NUCLEOTIDE SEQUENCE</scope>
</reference>
<dbReference type="OrthoDB" id="290696at2759"/>
<dbReference type="EMBL" id="CAJJDN010000005">
    <property type="protein sequence ID" value="CAD8051130.1"/>
    <property type="molecule type" value="Genomic_DNA"/>
</dbReference>
<dbReference type="AlphaFoldDB" id="A0A8S1K6P8"/>
<keyword evidence="2" id="KW-1185">Reference proteome</keyword>